<dbReference type="EMBL" id="ATLV01011039">
    <property type="status" value="NOT_ANNOTATED_CDS"/>
    <property type="molecule type" value="Genomic_DNA"/>
</dbReference>
<name>A0A084VCZ5_ANOSI</name>
<dbReference type="Proteomes" id="UP000030765">
    <property type="component" value="Unassembled WGS sequence"/>
</dbReference>
<evidence type="ECO:0000313" key="1">
    <source>
        <dbReference type="EMBL" id="KFB35839.1"/>
    </source>
</evidence>
<sequence length="121" mass="13523">MDGGARDRPCRIRSRQRLRCPATSGHGRDGPWGRERTLRCGASEQTLVRARPQGGWKCVCAFVCALVDGVCEKGGQLRRCGGRSDTSHRMVHQWKSTALFECPNVPDGFQELHFSRHFPGD</sequence>
<reference evidence="2" key="2">
    <citation type="submission" date="2020-05" db="UniProtKB">
        <authorList>
            <consortium name="EnsemblMetazoa"/>
        </authorList>
    </citation>
    <scope>IDENTIFICATION</scope>
</reference>
<accession>A0A084VCZ5</accession>
<evidence type="ECO:0000313" key="2">
    <source>
        <dbReference type="EnsemblMetazoa" id="ASIC002771-PA"/>
    </source>
</evidence>
<reference evidence="1 3" key="1">
    <citation type="journal article" date="2014" name="BMC Genomics">
        <title>Genome sequence of Anopheles sinensis provides insight into genetics basis of mosquito competence for malaria parasites.</title>
        <authorList>
            <person name="Zhou D."/>
            <person name="Zhang D."/>
            <person name="Ding G."/>
            <person name="Shi L."/>
            <person name="Hou Q."/>
            <person name="Ye Y."/>
            <person name="Xu Y."/>
            <person name="Zhou H."/>
            <person name="Xiong C."/>
            <person name="Li S."/>
            <person name="Yu J."/>
            <person name="Hong S."/>
            <person name="Yu X."/>
            <person name="Zou P."/>
            <person name="Chen C."/>
            <person name="Chang X."/>
            <person name="Wang W."/>
            <person name="Lv Y."/>
            <person name="Sun Y."/>
            <person name="Ma L."/>
            <person name="Shen B."/>
            <person name="Zhu C."/>
        </authorList>
    </citation>
    <scope>NUCLEOTIDE SEQUENCE [LARGE SCALE GENOMIC DNA]</scope>
</reference>
<dbReference type="VEuPathDB" id="VectorBase:ASIC002771"/>
<organism evidence="1">
    <name type="scientific">Anopheles sinensis</name>
    <name type="common">Mosquito</name>
    <dbReference type="NCBI Taxonomy" id="74873"/>
    <lineage>
        <taxon>Eukaryota</taxon>
        <taxon>Metazoa</taxon>
        <taxon>Ecdysozoa</taxon>
        <taxon>Arthropoda</taxon>
        <taxon>Hexapoda</taxon>
        <taxon>Insecta</taxon>
        <taxon>Pterygota</taxon>
        <taxon>Neoptera</taxon>
        <taxon>Endopterygota</taxon>
        <taxon>Diptera</taxon>
        <taxon>Nematocera</taxon>
        <taxon>Culicoidea</taxon>
        <taxon>Culicidae</taxon>
        <taxon>Anophelinae</taxon>
        <taxon>Anopheles</taxon>
    </lineage>
</organism>
<dbReference type="AlphaFoldDB" id="A0A084VCZ5"/>
<proteinExistence type="predicted"/>
<dbReference type="EnsemblMetazoa" id="ASIC002771-RA">
    <property type="protein sequence ID" value="ASIC002771-PA"/>
    <property type="gene ID" value="ASIC002771"/>
</dbReference>
<gene>
    <name evidence="1" type="ORF">ZHAS_00002771</name>
</gene>
<keyword evidence="3" id="KW-1185">Reference proteome</keyword>
<dbReference type="EMBL" id="KE524635">
    <property type="protein sequence ID" value="KFB35839.1"/>
    <property type="molecule type" value="Genomic_DNA"/>
</dbReference>
<protein>
    <submittedName>
        <fullName evidence="1 2">GntR family transcriptional regulator</fullName>
    </submittedName>
</protein>
<evidence type="ECO:0000313" key="3">
    <source>
        <dbReference type="Proteomes" id="UP000030765"/>
    </source>
</evidence>